<dbReference type="AlphaFoldDB" id="A0A382MHZ1"/>
<proteinExistence type="predicted"/>
<sequence length="163" mass="18447">MNNFKFYLKTVVCALFLFACGGKDAETEASPDISMEENPVNINDSDFSDDSNIERNMPAIVEDLWRDIKNLRAELDYQNENLSKLEAQSQVWANPFAIYNKEIVLNNGSSIFGKIVYQDQDVMKVETLIGQLIIERNTIIRVVNQVSAYGNLDQEPSDVSNSI</sequence>
<evidence type="ECO:0000313" key="2">
    <source>
        <dbReference type="EMBL" id="SVC48584.1"/>
    </source>
</evidence>
<gene>
    <name evidence="2" type="ORF">METZ01_LOCUS301438</name>
</gene>
<protein>
    <submittedName>
        <fullName evidence="2">Uncharacterized protein</fullName>
    </submittedName>
</protein>
<name>A0A382MHZ1_9ZZZZ</name>
<feature type="region of interest" description="Disordered" evidence="1">
    <location>
        <begin position="28"/>
        <end position="48"/>
    </location>
</feature>
<reference evidence="2" key="1">
    <citation type="submission" date="2018-05" db="EMBL/GenBank/DDBJ databases">
        <authorList>
            <person name="Lanie J.A."/>
            <person name="Ng W.-L."/>
            <person name="Kazmierczak K.M."/>
            <person name="Andrzejewski T.M."/>
            <person name="Davidsen T.M."/>
            <person name="Wayne K.J."/>
            <person name="Tettelin H."/>
            <person name="Glass J.I."/>
            <person name="Rusch D."/>
            <person name="Podicherti R."/>
            <person name="Tsui H.-C.T."/>
            <person name="Winkler M.E."/>
        </authorList>
    </citation>
    <scope>NUCLEOTIDE SEQUENCE</scope>
</reference>
<accession>A0A382MHZ1</accession>
<evidence type="ECO:0000256" key="1">
    <source>
        <dbReference type="SAM" id="MobiDB-lite"/>
    </source>
</evidence>
<feature type="non-terminal residue" evidence="2">
    <location>
        <position position="163"/>
    </location>
</feature>
<organism evidence="2">
    <name type="scientific">marine metagenome</name>
    <dbReference type="NCBI Taxonomy" id="408172"/>
    <lineage>
        <taxon>unclassified sequences</taxon>
        <taxon>metagenomes</taxon>
        <taxon>ecological metagenomes</taxon>
    </lineage>
</organism>
<dbReference type="PROSITE" id="PS51257">
    <property type="entry name" value="PROKAR_LIPOPROTEIN"/>
    <property type="match status" value="1"/>
</dbReference>
<dbReference type="EMBL" id="UINC01093841">
    <property type="protein sequence ID" value="SVC48584.1"/>
    <property type="molecule type" value="Genomic_DNA"/>
</dbReference>